<keyword evidence="2" id="KW-1185">Reference proteome</keyword>
<accession>A0A4Y7KXM0</accession>
<organism evidence="1 2">
    <name type="scientific">Papaver somniferum</name>
    <name type="common">Opium poppy</name>
    <dbReference type="NCBI Taxonomy" id="3469"/>
    <lineage>
        <taxon>Eukaryota</taxon>
        <taxon>Viridiplantae</taxon>
        <taxon>Streptophyta</taxon>
        <taxon>Embryophyta</taxon>
        <taxon>Tracheophyta</taxon>
        <taxon>Spermatophyta</taxon>
        <taxon>Magnoliopsida</taxon>
        <taxon>Ranunculales</taxon>
        <taxon>Papaveraceae</taxon>
        <taxon>Papaveroideae</taxon>
        <taxon>Papaver</taxon>
    </lineage>
</organism>
<evidence type="ECO:0000313" key="1">
    <source>
        <dbReference type="EMBL" id="RZC76699.1"/>
    </source>
</evidence>
<name>A0A4Y7KXM0_PAPSO</name>
<dbReference type="AlphaFoldDB" id="A0A4Y7KXM0"/>
<reference evidence="1 2" key="1">
    <citation type="journal article" date="2018" name="Science">
        <title>The opium poppy genome and morphinan production.</title>
        <authorList>
            <person name="Guo L."/>
            <person name="Winzer T."/>
            <person name="Yang X."/>
            <person name="Li Y."/>
            <person name="Ning Z."/>
            <person name="He Z."/>
            <person name="Teodor R."/>
            <person name="Lu Y."/>
            <person name="Bowser T.A."/>
            <person name="Graham I.A."/>
            <person name="Ye K."/>
        </authorList>
    </citation>
    <scope>NUCLEOTIDE SEQUENCE [LARGE SCALE GENOMIC DNA]</scope>
    <source>
        <strain evidence="2">cv. HN1</strain>
        <tissue evidence="1">Leaves</tissue>
    </source>
</reference>
<proteinExistence type="predicted"/>
<sequence length="189" mass="21939">MGHMYMRSAEDVRRFAALDIANCRVVLGYNLSNRLLKTEDYLAPTGKKIQILFMQEHLRSLSYLPLEISQACRDMLDSTGADSGTIFVRVTTREKFDSSVMETHKWPSHKFEQPQAPIKKNAQLLRMVLDQRHDLDTTLLRKEKSKIGPKGNLEYQELLDIMLLSSREERRELRISYEGGSNIFDIIYI</sequence>
<dbReference type="Proteomes" id="UP000316621">
    <property type="component" value="Chromosome 9"/>
</dbReference>
<dbReference type="Gramene" id="RZC76699">
    <property type="protein sequence ID" value="RZC76699"/>
    <property type="gene ID" value="C5167_000830"/>
</dbReference>
<evidence type="ECO:0000313" key="2">
    <source>
        <dbReference type="Proteomes" id="UP000316621"/>
    </source>
</evidence>
<dbReference type="EMBL" id="CM010723">
    <property type="protein sequence ID" value="RZC76699.1"/>
    <property type="molecule type" value="Genomic_DNA"/>
</dbReference>
<protein>
    <submittedName>
        <fullName evidence="1">Uncharacterized protein</fullName>
    </submittedName>
</protein>
<gene>
    <name evidence="1" type="ORF">C5167_000830</name>
</gene>